<evidence type="ECO:0000313" key="1">
    <source>
        <dbReference type="EMBL" id="RAK70003.1"/>
    </source>
</evidence>
<protein>
    <submittedName>
        <fullName evidence="1">Uncharacterized protein</fullName>
    </submittedName>
</protein>
<dbReference type="EMBL" id="QHKM01000001">
    <property type="protein sequence ID" value="RAK70003.1"/>
    <property type="molecule type" value="Genomic_DNA"/>
</dbReference>
<comment type="caution">
    <text evidence="1">The sequence shown here is derived from an EMBL/GenBank/DDBJ whole genome shotgun (WGS) entry which is preliminary data.</text>
</comment>
<reference evidence="2" key="1">
    <citation type="submission" date="2018-05" db="EMBL/GenBank/DDBJ databases">
        <authorList>
            <person name="Nie L."/>
        </authorList>
    </citation>
    <scope>NUCLEOTIDE SEQUENCE [LARGE SCALE GENOMIC DNA]</scope>
    <source>
        <strain evidence="2">NL</strain>
    </source>
</reference>
<dbReference type="Proteomes" id="UP000248553">
    <property type="component" value="Unassembled WGS sequence"/>
</dbReference>
<proteinExistence type="predicted"/>
<keyword evidence="2" id="KW-1185">Reference proteome</keyword>
<organism evidence="1 2">
    <name type="scientific">Hymenobacter edaphi</name>
    <dbReference type="NCBI Taxonomy" id="2211146"/>
    <lineage>
        <taxon>Bacteria</taxon>
        <taxon>Pseudomonadati</taxon>
        <taxon>Bacteroidota</taxon>
        <taxon>Cytophagia</taxon>
        <taxon>Cytophagales</taxon>
        <taxon>Hymenobacteraceae</taxon>
        <taxon>Hymenobacter</taxon>
    </lineage>
</organism>
<accession>A0A328BSI1</accession>
<name>A0A328BSI1_9BACT</name>
<dbReference type="AlphaFoldDB" id="A0A328BSI1"/>
<gene>
    <name evidence="1" type="ORF">DLM85_03890</name>
</gene>
<sequence length="184" mass="20312">MIKPVFSCAILATILTGCGGTNRLTVSGPPAEVQLRPAADSAFNLVWLRITIRNTSRRPLWLLNAADSITVPCGAYSSFQLIGRTPAGRELFLCPCVQPSRARFKPVLRSCRLAPGQQLRTAVRLDFNQVFPRTGSPADTTCARFVNRTTGAYTFRLVTRLLTKPNGYYLQADTSQTVTVYRKN</sequence>
<dbReference type="RefSeq" id="WP_111476739.1">
    <property type="nucleotide sequence ID" value="NZ_QHKM01000001.1"/>
</dbReference>
<dbReference type="PROSITE" id="PS51257">
    <property type="entry name" value="PROKAR_LIPOPROTEIN"/>
    <property type="match status" value="1"/>
</dbReference>
<evidence type="ECO:0000313" key="2">
    <source>
        <dbReference type="Proteomes" id="UP000248553"/>
    </source>
</evidence>
<dbReference type="OrthoDB" id="886277at2"/>